<organism evidence="1 2">
    <name type="scientific">Neocallimastix californiae</name>
    <dbReference type="NCBI Taxonomy" id="1754190"/>
    <lineage>
        <taxon>Eukaryota</taxon>
        <taxon>Fungi</taxon>
        <taxon>Fungi incertae sedis</taxon>
        <taxon>Chytridiomycota</taxon>
        <taxon>Chytridiomycota incertae sedis</taxon>
        <taxon>Neocallimastigomycetes</taxon>
        <taxon>Neocallimastigales</taxon>
        <taxon>Neocallimastigaceae</taxon>
        <taxon>Neocallimastix</taxon>
    </lineage>
</organism>
<protein>
    <recommendedName>
        <fullName evidence="3">Ankyrin</fullName>
    </recommendedName>
</protein>
<reference evidence="1 2" key="1">
    <citation type="submission" date="2016-08" db="EMBL/GenBank/DDBJ databases">
        <title>A Parts List for Fungal Cellulosomes Revealed by Comparative Genomics.</title>
        <authorList>
            <consortium name="DOE Joint Genome Institute"/>
            <person name="Haitjema C.H."/>
            <person name="Gilmore S.P."/>
            <person name="Henske J.K."/>
            <person name="Solomon K.V."/>
            <person name="De Groot R."/>
            <person name="Kuo A."/>
            <person name="Mondo S.J."/>
            <person name="Salamov A.A."/>
            <person name="Labutti K."/>
            <person name="Zhao Z."/>
            <person name="Chiniquy J."/>
            <person name="Barry K."/>
            <person name="Brewer H.M."/>
            <person name="Purvine S.O."/>
            <person name="Wright A.T."/>
            <person name="Boxma B."/>
            <person name="Van Alen T."/>
            <person name="Hackstein J.H."/>
            <person name="Baker S.E."/>
            <person name="Grigoriev I.V."/>
            <person name="O'Malley M.A."/>
        </authorList>
    </citation>
    <scope>NUCLEOTIDE SEQUENCE [LARGE SCALE GENOMIC DNA]</scope>
    <source>
        <strain evidence="1 2">G1</strain>
    </source>
</reference>
<gene>
    <name evidence="1" type="ORF">LY90DRAFT_518655</name>
</gene>
<accession>A0A1Y1ZL78</accession>
<evidence type="ECO:0000313" key="2">
    <source>
        <dbReference type="Proteomes" id="UP000193920"/>
    </source>
</evidence>
<name>A0A1Y1ZL78_9FUNG</name>
<proteinExistence type="predicted"/>
<comment type="caution">
    <text evidence="1">The sequence shown here is derived from an EMBL/GenBank/DDBJ whole genome shotgun (WGS) entry which is preliminary data.</text>
</comment>
<dbReference type="Proteomes" id="UP000193920">
    <property type="component" value="Unassembled WGS sequence"/>
</dbReference>
<dbReference type="EMBL" id="MCOG01000391">
    <property type="protein sequence ID" value="ORY10595.1"/>
    <property type="molecule type" value="Genomic_DNA"/>
</dbReference>
<keyword evidence="2" id="KW-1185">Reference proteome</keyword>
<evidence type="ECO:0000313" key="1">
    <source>
        <dbReference type="EMBL" id="ORY10595.1"/>
    </source>
</evidence>
<sequence>MKTNDILSEKQKLILELLKSNNIDKLKDFINSLKTPLYFLNSTNFDLLTLALSLNCTFYIIKLIYNRCNYKTLNYVVKDIYHLYDMSNHKDETIVNYQNSLEVLMDSNNNVKSPLLVSLEFSDFQSVEFLINKGADMYFKINGKYILEILREENLLTMRKLNFLLKNGFSLKNLRLNDSAILNLNILKTGISKRKFNHRVNNEINKIEIPMELYLKYLDRKDYKKVEYLYKYYGTEKTRSFKDFIIFYLNYFDRNYNKKSFYDFFNFIINNENTFPFSKEYAINENETIIINKKLKIVELIKNNNNLKLETFLKNNNYILHCLYSSKSEILNLINEYNVSSDIVDILRNIFY</sequence>
<dbReference type="AlphaFoldDB" id="A0A1Y1ZL78"/>
<evidence type="ECO:0008006" key="3">
    <source>
        <dbReference type="Google" id="ProtNLM"/>
    </source>
</evidence>